<evidence type="ECO:0000313" key="3">
    <source>
        <dbReference type="EMBL" id="CUU56329.1"/>
    </source>
</evidence>
<evidence type="ECO:0008006" key="5">
    <source>
        <dbReference type="Google" id="ProtNLM"/>
    </source>
</evidence>
<dbReference type="EMBL" id="FAOZ01000007">
    <property type="protein sequence ID" value="CUU56329.1"/>
    <property type="molecule type" value="Genomic_DNA"/>
</dbReference>
<name>A0A0S4QM60_9ACTN</name>
<feature type="transmembrane region" description="Helical" evidence="2">
    <location>
        <begin position="233"/>
        <end position="251"/>
    </location>
</feature>
<feature type="transmembrane region" description="Helical" evidence="2">
    <location>
        <begin position="164"/>
        <end position="181"/>
    </location>
</feature>
<sequence length="489" mass="50530">MLPRAFAIGGVVGVAVLGAGWPYLHGAPALAVVNVLISGGLATAGTALMASPPTRRAGAPLLAAGVAWVATWAMSWNHTLLPLLGIAGNCSFYVLFGVGLLGYPHGRLSSLADRVVVALAGLAFGPLMAVSVLTSRPEWNGYGPDVWWPGWFADLPTFQTISDVYQVVNPLLACGFAIGLVRRVRALRGPERAAASLVLGAVAVAGIGVALVAPPIDVDDLDGVMRGIEAQSVVLALLPVALGIAAARRALGVATAADRVLRLADPATIVSVRDALRTVLNDPTVELRFWLPDLRCYVDVDGRPAALGGPVDIGGVVDIGGPVDAGSAADAGRTAEAGRAPEPASGARWTREVLTRDGAPLAVVTGDPALGQHRAFTDAALRAGRLALENAQLQVAVRAQLVETHAAHLRVAGASAAQRRRMAHDLGDGMQRRLTDLARVASRAPDADPAETRLLLRHLHEGLLAANQEVRDLSRGLRAADAVPGGPTS</sequence>
<dbReference type="Proteomes" id="UP000198802">
    <property type="component" value="Unassembled WGS sequence"/>
</dbReference>
<keyword evidence="2" id="KW-0812">Transmembrane</keyword>
<feature type="transmembrane region" description="Helical" evidence="2">
    <location>
        <begin position="193"/>
        <end position="213"/>
    </location>
</feature>
<dbReference type="AlphaFoldDB" id="A0A0S4QM60"/>
<evidence type="ECO:0000313" key="4">
    <source>
        <dbReference type="Proteomes" id="UP000198802"/>
    </source>
</evidence>
<feature type="transmembrane region" description="Helical" evidence="2">
    <location>
        <begin position="80"/>
        <end position="103"/>
    </location>
</feature>
<feature type="region of interest" description="Disordered" evidence="1">
    <location>
        <begin position="327"/>
        <end position="347"/>
    </location>
</feature>
<proteinExistence type="predicted"/>
<evidence type="ECO:0000256" key="2">
    <source>
        <dbReference type="SAM" id="Phobius"/>
    </source>
</evidence>
<gene>
    <name evidence="3" type="ORF">Ga0074812_107213</name>
</gene>
<feature type="transmembrane region" description="Helical" evidence="2">
    <location>
        <begin position="5"/>
        <end position="24"/>
    </location>
</feature>
<accession>A0A0S4QM60</accession>
<evidence type="ECO:0000256" key="1">
    <source>
        <dbReference type="SAM" id="MobiDB-lite"/>
    </source>
</evidence>
<feature type="transmembrane region" description="Helical" evidence="2">
    <location>
        <begin position="115"/>
        <end position="134"/>
    </location>
</feature>
<keyword evidence="4" id="KW-1185">Reference proteome</keyword>
<protein>
    <recommendedName>
        <fullName evidence="5">Histidine kinase</fullName>
    </recommendedName>
</protein>
<keyword evidence="2" id="KW-0472">Membrane</keyword>
<feature type="transmembrane region" description="Helical" evidence="2">
    <location>
        <begin position="57"/>
        <end position="74"/>
    </location>
</feature>
<reference evidence="4" key="1">
    <citation type="submission" date="2015-11" db="EMBL/GenBank/DDBJ databases">
        <authorList>
            <person name="Varghese N."/>
        </authorList>
    </citation>
    <scope>NUCLEOTIDE SEQUENCE [LARGE SCALE GENOMIC DNA]</scope>
    <source>
        <strain evidence="4">DSM 45899</strain>
    </source>
</reference>
<keyword evidence="2" id="KW-1133">Transmembrane helix</keyword>
<feature type="transmembrane region" description="Helical" evidence="2">
    <location>
        <begin position="30"/>
        <end position="50"/>
    </location>
</feature>
<organism evidence="3 4">
    <name type="scientific">Parafrankia irregularis</name>
    <dbReference type="NCBI Taxonomy" id="795642"/>
    <lineage>
        <taxon>Bacteria</taxon>
        <taxon>Bacillati</taxon>
        <taxon>Actinomycetota</taxon>
        <taxon>Actinomycetes</taxon>
        <taxon>Frankiales</taxon>
        <taxon>Frankiaceae</taxon>
        <taxon>Parafrankia</taxon>
    </lineage>
</organism>